<dbReference type="Proteomes" id="UP001168096">
    <property type="component" value="Unassembled WGS sequence"/>
</dbReference>
<evidence type="ECO:0000313" key="1">
    <source>
        <dbReference type="EMBL" id="MFJ1466716.1"/>
    </source>
</evidence>
<proteinExistence type="predicted"/>
<organism evidence="1 2">
    <name type="scientific">Massilia orientalis</name>
    <dbReference type="NCBI Taxonomy" id="3050128"/>
    <lineage>
        <taxon>Bacteria</taxon>
        <taxon>Pseudomonadati</taxon>
        <taxon>Pseudomonadota</taxon>
        <taxon>Betaproteobacteria</taxon>
        <taxon>Burkholderiales</taxon>
        <taxon>Oxalobacteraceae</taxon>
        <taxon>Telluria group</taxon>
        <taxon>Massilia</taxon>
    </lineage>
</organism>
<evidence type="ECO:0000313" key="2">
    <source>
        <dbReference type="Proteomes" id="UP001168096"/>
    </source>
</evidence>
<name>A0ACC7M8N8_9BURK</name>
<keyword evidence="2" id="KW-1185">Reference proteome</keyword>
<reference evidence="1" key="1">
    <citation type="submission" date="2024-11" db="EMBL/GenBank/DDBJ databases">
        <title>Description of Massilia orientalis sp. nov., isolated from rhizosphere soil of Ageratina adenophora.</title>
        <authorList>
            <person name="Wang Y."/>
        </authorList>
    </citation>
    <scope>NUCLEOTIDE SEQUENCE</scope>
    <source>
        <strain evidence="1">YIM B02787</strain>
    </source>
</reference>
<protein>
    <submittedName>
        <fullName evidence="1">Uncharacterized protein</fullName>
    </submittedName>
</protein>
<accession>A0ACC7M8N8</accession>
<dbReference type="EMBL" id="JASNRB020000002">
    <property type="protein sequence ID" value="MFJ1466716.1"/>
    <property type="molecule type" value="Genomic_DNA"/>
</dbReference>
<gene>
    <name evidence="1" type="ORF">QPK29_003245</name>
</gene>
<comment type="caution">
    <text evidence="1">The sequence shown here is derived from an EMBL/GenBank/DDBJ whole genome shotgun (WGS) entry which is preliminary data.</text>
</comment>
<sequence length="126" mass="13821">MILLLYLQQGLDVTLDQANLRGQYLKQGECETAARRLRGPVPIPRNYSAAWQDVMCIKVNNDVRVNEMKPVDLSKALQAYAPLHCQAEGAWERMAELCRAPEQPGNGEEGGGGGGSGDRPARSARR</sequence>